<protein>
    <submittedName>
        <fullName evidence="2">UPF0716 protein FxsA</fullName>
    </submittedName>
</protein>
<sequence>MLRGLLAVFIIVPAIEIFLFIIVGRYIGLPLTFLLIIGTGLLGAWLMKREGGAVLAHIKAELAMGKLPGQTVVEGLCILIGGMLLLTPGFFTDLCGFLLLIPPVRRKAKDFILNWLRKQMAKGRFTFHYRR</sequence>
<accession>A0A4R2PDC1</accession>
<evidence type="ECO:0000313" key="3">
    <source>
        <dbReference type="Proteomes" id="UP000295416"/>
    </source>
</evidence>
<dbReference type="Proteomes" id="UP000295416">
    <property type="component" value="Unassembled WGS sequence"/>
</dbReference>
<keyword evidence="1" id="KW-0812">Transmembrane</keyword>
<dbReference type="PANTHER" id="PTHR35335">
    <property type="entry name" value="UPF0716 PROTEIN FXSA"/>
    <property type="match status" value="1"/>
</dbReference>
<dbReference type="AlphaFoldDB" id="A0A4R2PDC1"/>
<dbReference type="PANTHER" id="PTHR35335:SF1">
    <property type="entry name" value="UPF0716 PROTEIN FXSA"/>
    <property type="match status" value="1"/>
</dbReference>
<feature type="transmembrane region" description="Helical" evidence="1">
    <location>
        <begin position="78"/>
        <end position="101"/>
    </location>
</feature>
<dbReference type="InterPro" id="IPR007313">
    <property type="entry name" value="FxsA"/>
</dbReference>
<feature type="transmembrane region" description="Helical" evidence="1">
    <location>
        <begin position="6"/>
        <end position="24"/>
    </location>
</feature>
<keyword evidence="3" id="KW-1185">Reference proteome</keyword>
<reference evidence="2 3" key="1">
    <citation type="submission" date="2019-03" db="EMBL/GenBank/DDBJ databases">
        <title>Genomic Encyclopedia of Type Strains, Phase IV (KMG-IV): sequencing the most valuable type-strain genomes for metagenomic binning, comparative biology and taxonomic classification.</title>
        <authorList>
            <person name="Goeker M."/>
        </authorList>
    </citation>
    <scope>NUCLEOTIDE SEQUENCE [LARGE SCALE GENOMIC DNA]</scope>
    <source>
        <strain evidence="2 3">DSM 19377</strain>
    </source>
</reference>
<proteinExistence type="predicted"/>
<feature type="transmembrane region" description="Helical" evidence="1">
    <location>
        <begin position="31"/>
        <end position="47"/>
    </location>
</feature>
<gene>
    <name evidence="2" type="ORF">EV207_10164</name>
</gene>
<dbReference type="Pfam" id="PF04186">
    <property type="entry name" value="FxsA"/>
    <property type="match status" value="1"/>
</dbReference>
<dbReference type="RefSeq" id="WP_132742609.1">
    <property type="nucleotide sequence ID" value="NZ_SLXK01000001.1"/>
</dbReference>
<dbReference type="GO" id="GO:0016020">
    <property type="term" value="C:membrane"/>
    <property type="evidence" value="ECO:0007669"/>
    <property type="project" value="InterPro"/>
</dbReference>
<dbReference type="NCBIfam" id="NF008528">
    <property type="entry name" value="PRK11463.1-2"/>
    <property type="match status" value="1"/>
</dbReference>
<dbReference type="OrthoDB" id="9792788at2"/>
<comment type="caution">
    <text evidence="2">The sequence shown here is derived from an EMBL/GenBank/DDBJ whole genome shotgun (WGS) entry which is preliminary data.</text>
</comment>
<name>A0A4R2PDC1_9BACL</name>
<organism evidence="2 3">
    <name type="scientific">Scopulibacillus darangshiensis</name>
    <dbReference type="NCBI Taxonomy" id="442528"/>
    <lineage>
        <taxon>Bacteria</taxon>
        <taxon>Bacillati</taxon>
        <taxon>Bacillota</taxon>
        <taxon>Bacilli</taxon>
        <taxon>Bacillales</taxon>
        <taxon>Sporolactobacillaceae</taxon>
        <taxon>Scopulibacillus</taxon>
    </lineage>
</organism>
<evidence type="ECO:0000313" key="2">
    <source>
        <dbReference type="EMBL" id="TCP32091.1"/>
    </source>
</evidence>
<dbReference type="EMBL" id="SLXK01000001">
    <property type="protein sequence ID" value="TCP32091.1"/>
    <property type="molecule type" value="Genomic_DNA"/>
</dbReference>
<evidence type="ECO:0000256" key="1">
    <source>
        <dbReference type="SAM" id="Phobius"/>
    </source>
</evidence>
<keyword evidence="1" id="KW-0472">Membrane</keyword>
<keyword evidence="1" id="KW-1133">Transmembrane helix</keyword>